<dbReference type="eggNOG" id="KOG1250">
    <property type="taxonomic scope" value="Eukaryota"/>
</dbReference>
<protein>
    <recommendedName>
        <fullName evidence="14">Threonine dehydratase</fullName>
        <ecNumber evidence="14">4.3.1.19</ecNumber>
    </recommendedName>
    <alternativeName>
        <fullName evidence="14">Threonine deaminase</fullName>
    </alternativeName>
</protein>
<evidence type="ECO:0000256" key="4">
    <source>
        <dbReference type="ARBA" id="ARBA00004810"/>
    </source>
</evidence>
<dbReference type="CDD" id="cd04907">
    <property type="entry name" value="ACT_ThrD-I_2"/>
    <property type="match status" value="1"/>
</dbReference>
<evidence type="ECO:0000256" key="2">
    <source>
        <dbReference type="ARBA" id="ARBA00001933"/>
    </source>
</evidence>
<dbReference type="AlphaFoldDB" id="A0A024TSS2"/>
<dbReference type="EMBL" id="KI913974">
    <property type="protein sequence ID" value="ETV97044.1"/>
    <property type="molecule type" value="Genomic_DNA"/>
</dbReference>
<dbReference type="RefSeq" id="XP_008874290.1">
    <property type="nucleotide sequence ID" value="XM_008876068.1"/>
</dbReference>
<evidence type="ECO:0000313" key="16">
    <source>
        <dbReference type="EMBL" id="ETV97044.1"/>
    </source>
</evidence>
<evidence type="ECO:0000256" key="6">
    <source>
        <dbReference type="ARBA" id="ARBA00011881"/>
    </source>
</evidence>
<dbReference type="InterPro" id="IPR005787">
    <property type="entry name" value="Thr_deHydtase_biosynth"/>
</dbReference>
<keyword evidence="13 14" id="KW-0100">Branched-chain amino acid biosynthesis</keyword>
<feature type="domain" description="ACT-like" evidence="15">
    <location>
        <begin position="429"/>
        <end position="501"/>
    </location>
</feature>
<evidence type="ECO:0000256" key="10">
    <source>
        <dbReference type="ARBA" id="ARBA00022898"/>
    </source>
</evidence>
<name>A0A024TSS2_9STRA</name>
<accession>A0A024TSS2</accession>
<dbReference type="EC" id="4.3.1.19" evidence="14"/>
<comment type="subcellular location">
    <subcellularLocation>
        <location evidence="3">Mitochondrion</location>
    </subcellularLocation>
</comment>
<dbReference type="InterPro" id="IPR000634">
    <property type="entry name" value="Ser/Thr_deHydtase_PyrdxlP-BS"/>
</dbReference>
<proteinExistence type="inferred from homology"/>
<dbReference type="GO" id="GO:0009097">
    <property type="term" value="P:isoleucine biosynthetic process"/>
    <property type="evidence" value="ECO:0007669"/>
    <property type="project" value="UniProtKB-UniRule"/>
</dbReference>
<dbReference type="InterPro" id="IPR036052">
    <property type="entry name" value="TrpB-like_PALP_sf"/>
</dbReference>
<dbReference type="UniPathway" id="UPA00047">
    <property type="reaction ID" value="UER00054"/>
</dbReference>
<keyword evidence="7 14" id="KW-0028">Amino-acid biosynthesis</keyword>
<keyword evidence="11" id="KW-0496">Mitochondrion</keyword>
<keyword evidence="10 14" id="KW-0663">Pyridoxal phosphate</keyword>
<keyword evidence="12 14" id="KW-0456">Lyase</keyword>
<dbReference type="InterPro" id="IPR050147">
    <property type="entry name" value="Ser/Thr_Dehydratase"/>
</dbReference>
<dbReference type="CDD" id="cd01562">
    <property type="entry name" value="Thr-dehyd"/>
    <property type="match status" value="1"/>
</dbReference>
<comment type="similarity">
    <text evidence="5 14">Belongs to the serine/threonine dehydratase family.</text>
</comment>
<reference evidence="16" key="1">
    <citation type="submission" date="2013-12" db="EMBL/GenBank/DDBJ databases">
        <title>The Genome Sequence of Aphanomyces invadans NJM9701.</title>
        <authorList>
            <consortium name="The Broad Institute Genomics Platform"/>
            <person name="Russ C."/>
            <person name="Tyler B."/>
            <person name="van West P."/>
            <person name="Dieguez-Uribeondo J."/>
            <person name="Young S.K."/>
            <person name="Zeng Q."/>
            <person name="Gargeya S."/>
            <person name="Fitzgerald M."/>
            <person name="Abouelleil A."/>
            <person name="Alvarado L."/>
            <person name="Chapman S.B."/>
            <person name="Gainer-Dewar J."/>
            <person name="Goldberg J."/>
            <person name="Griggs A."/>
            <person name="Gujja S."/>
            <person name="Hansen M."/>
            <person name="Howarth C."/>
            <person name="Imamovic A."/>
            <person name="Ireland A."/>
            <person name="Larimer J."/>
            <person name="McCowan C."/>
            <person name="Murphy C."/>
            <person name="Pearson M."/>
            <person name="Poon T.W."/>
            <person name="Priest M."/>
            <person name="Roberts A."/>
            <person name="Saif S."/>
            <person name="Shea T."/>
            <person name="Sykes S."/>
            <person name="Wortman J."/>
            <person name="Nusbaum C."/>
            <person name="Birren B."/>
        </authorList>
    </citation>
    <scope>NUCLEOTIDE SEQUENCE [LARGE SCALE GENOMIC DNA]</scope>
    <source>
        <strain evidence="16">NJM9701</strain>
    </source>
</reference>
<evidence type="ECO:0000256" key="12">
    <source>
        <dbReference type="ARBA" id="ARBA00023239"/>
    </source>
</evidence>
<keyword evidence="9" id="KW-0677">Repeat</keyword>
<dbReference type="GeneID" id="20086923"/>
<evidence type="ECO:0000256" key="11">
    <source>
        <dbReference type="ARBA" id="ARBA00023128"/>
    </source>
</evidence>
<keyword evidence="8 14" id="KW-0412">Isoleucine biosynthesis</keyword>
<dbReference type="FunFam" id="3.40.50.1100:FF:000005">
    <property type="entry name" value="Threonine dehydratase catabolic"/>
    <property type="match status" value="1"/>
</dbReference>
<dbReference type="SUPFAM" id="SSF55021">
    <property type="entry name" value="ACT-like"/>
    <property type="match status" value="2"/>
</dbReference>
<dbReference type="CDD" id="cd04906">
    <property type="entry name" value="ACT_ThrD-I_1"/>
    <property type="match status" value="1"/>
</dbReference>
<dbReference type="VEuPathDB" id="FungiDB:H310_09873"/>
<dbReference type="SUPFAM" id="SSF53686">
    <property type="entry name" value="Tryptophan synthase beta subunit-like PLP-dependent enzymes"/>
    <property type="match status" value="1"/>
</dbReference>
<dbReference type="InterPro" id="IPR001926">
    <property type="entry name" value="TrpB-like_PALP"/>
</dbReference>
<evidence type="ECO:0000256" key="7">
    <source>
        <dbReference type="ARBA" id="ARBA00022605"/>
    </source>
</evidence>
<comment type="cofactor">
    <cofactor evidence="2 14">
        <name>pyridoxal 5'-phosphate</name>
        <dbReference type="ChEBI" id="CHEBI:597326"/>
    </cofactor>
</comment>
<dbReference type="STRING" id="157072.A0A024TSS2"/>
<dbReference type="PROSITE" id="PS00165">
    <property type="entry name" value="DEHYDRATASE_SER_THR"/>
    <property type="match status" value="1"/>
</dbReference>
<comment type="catalytic activity">
    <reaction evidence="1 14">
        <text>L-threonine = 2-oxobutanoate + NH4(+)</text>
        <dbReference type="Rhea" id="RHEA:22108"/>
        <dbReference type="ChEBI" id="CHEBI:16763"/>
        <dbReference type="ChEBI" id="CHEBI:28938"/>
        <dbReference type="ChEBI" id="CHEBI:57926"/>
        <dbReference type="EC" id="4.3.1.19"/>
    </reaction>
</comment>
<dbReference type="GO" id="GO:0004794">
    <property type="term" value="F:threonine deaminase activity"/>
    <property type="evidence" value="ECO:0007669"/>
    <property type="project" value="UniProtKB-UniRule"/>
</dbReference>
<gene>
    <name evidence="16" type="ORF">H310_09873</name>
</gene>
<sequence>MAGSVDNYLERILTARVYDVAVETSLDAMPSLSARTGNTVLLKREDTQPVFSFKLRGAYNCMVQLTEEQRAKGVVAASAGNHAQGVALAAKKLGCVATIVMPVTTPQIKISAVERNGGIVVLHGDSYSDAYAHSMSIVATTGGTFVHPYDDPDVIAGQGTIGMELLRQRHDLDAVFVPIGGGGLAAGVAAYVKRLRPHVKVIGVEPVDAATMHDSIAAGMRIELPTVGLFADGVAVKQVGEETFRLCRHLLDEVILVDTDAMCAAIKDVFEATRSILEAAGALSLAGLKAWVAREGATGKKLVAIASGANMNFDRLRHVSERAELGEAREAILAVTIPEVPGSLKRFCHDFLEHRAITEFNYRYSDATRAHIFVGLQTTSRSEVHGLVDTLNAASFATIDLTDNELAKEHVRHMVGGPAPRSATSVREKLYRFVFPERPGALAYFLDSMGDHNWNISLFHYRNHGADYGRVLVGMQVAPADDDAFDEFLDGVGYDWFDEQDNPVYKLFLDSRHETL</sequence>
<evidence type="ECO:0000256" key="8">
    <source>
        <dbReference type="ARBA" id="ARBA00022624"/>
    </source>
</evidence>
<evidence type="ECO:0000256" key="9">
    <source>
        <dbReference type="ARBA" id="ARBA00022737"/>
    </source>
</evidence>
<dbReference type="InterPro" id="IPR045865">
    <property type="entry name" value="ACT-like_dom_sf"/>
</dbReference>
<dbReference type="GO" id="GO:0030170">
    <property type="term" value="F:pyridoxal phosphate binding"/>
    <property type="evidence" value="ECO:0007669"/>
    <property type="project" value="InterPro"/>
</dbReference>
<feature type="domain" description="ACT-like" evidence="15">
    <location>
        <begin position="331"/>
        <end position="403"/>
    </location>
</feature>
<dbReference type="GO" id="GO:0003941">
    <property type="term" value="F:L-serine ammonia-lyase activity"/>
    <property type="evidence" value="ECO:0007669"/>
    <property type="project" value="TreeGrafter"/>
</dbReference>
<dbReference type="FunFam" id="3.40.1020.10:FF:000001">
    <property type="entry name" value="L-threonine dehydratase"/>
    <property type="match status" value="1"/>
</dbReference>
<dbReference type="PROSITE" id="PS51672">
    <property type="entry name" value="ACT_LIKE"/>
    <property type="match status" value="2"/>
</dbReference>
<organism evidence="16">
    <name type="scientific">Aphanomyces invadans</name>
    <dbReference type="NCBI Taxonomy" id="157072"/>
    <lineage>
        <taxon>Eukaryota</taxon>
        <taxon>Sar</taxon>
        <taxon>Stramenopiles</taxon>
        <taxon>Oomycota</taxon>
        <taxon>Saprolegniomycetes</taxon>
        <taxon>Saprolegniales</taxon>
        <taxon>Verrucalvaceae</taxon>
        <taxon>Aphanomyces</taxon>
    </lineage>
</organism>
<dbReference type="InterPro" id="IPR001721">
    <property type="entry name" value="TD_ACT-like"/>
</dbReference>
<dbReference type="GO" id="GO:0006567">
    <property type="term" value="P:L-threonine catabolic process"/>
    <property type="evidence" value="ECO:0007669"/>
    <property type="project" value="TreeGrafter"/>
</dbReference>
<evidence type="ECO:0000256" key="1">
    <source>
        <dbReference type="ARBA" id="ARBA00001274"/>
    </source>
</evidence>
<evidence type="ECO:0000256" key="5">
    <source>
        <dbReference type="ARBA" id="ARBA00010869"/>
    </source>
</evidence>
<comment type="pathway">
    <text evidence="4 14">Amino-acid biosynthesis; L-isoleucine biosynthesis; 2-oxobutanoate from L-threonine: step 1/1.</text>
</comment>
<dbReference type="GO" id="GO:0005739">
    <property type="term" value="C:mitochondrion"/>
    <property type="evidence" value="ECO:0007669"/>
    <property type="project" value="UniProtKB-SubCell"/>
</dbReference>
<dbReference type="Pfam" id="PF00585">
    <property type="entry name" value="Thr_dehydrat_C"/>
    <property type="match status" value="2"/>
</dbReference>
<dbReference type="InterPro" id="IPR038110">
    <property type="entry name" value="TD_ACT-like_sf"/>
</dbReference>
<dbReference type="Gene3D" id="3.40.50.1100">
    <property type="match status" value="2"/>
</dbReference>
<evidence type="ECO:0000259" key="15">
    <source>
        <dbReference type="PROSITE" id="PS51672"/>
    </source>
</evidence>
<evidence type="ECO:0000256" key="14">
    <source>
        <dbReference type="RuleBase" id="RU362012"/>
    </source>
</evidence>
<dbReference type="GO" id="GO:0006565">
    <property type="term" value="P:L-serine catabolic process"/>
    <property type="evidence" value="ECO:0007669"/>
    <property type="project" value="TreeGrafter"/>
</dbReference>
<comment type="subunit">
    <text evidence="6">Homotetramer.</text>
</comment>
<dbReference type="Pfam" id="PF00291">
    <property type="entry name" value="PALP"/>
    <property type="match status" value="1"/>
</dbReference>
<dbReference type="FunFam" id="3.40.50.1100:FF:000008">
    <property type="entry name" value="L-threonine dehydratase"/>
    <property type="match status" value="1"/>
</dbReference>
<evidence type="ECO:0000256" key="13">
    <source>
        <dbReference type="ARBA" id="ARBA00023304"/>
    </source>
</evidence>
<dbReference type="NCBIfam" id="NF006674">
    <property type="entry name" value="PRK09224.1"/>
    <property type="match status" value="1"/>
</dbReference>
<dbReference type="OrthoDB" id="4418812at2759"/>
<dbReference type="Gene3D" id="3.40.1020.10">
    <property type="entry name" value="Biosynthetic Threonine Deaminase, Domain 3"/>
    <property type="match status" value="1"/>
</dbReference>
<dbReference type="NCBIfam" id="TIGR01124">
    <property type="entry name" value="ilvA_2Cterm"/>
    <property type="match status" value="1"/>
</dbReference>
<evidence type="ECO:0000256" key="3">
    <source>
        <dbReference type="ARBA" id="ARBA00004173"/>
    </source>
</evidence>
<dbReference type="PANTHER" id="PTHR48078:SF11">
    <property type="entry name" value="THREONINE DEHYDRATASE, MITOCHONDRIAL"/>
    <property type="match status" value="1"/>
</dbReference>
<dbReference type="PANTHER" id="PTHR48078">
    <property type="entry name" value="THREONINE DEHYDRATASE, MITOCHONDRIAL-RELATED"/>
    <property type="match status" value="1"/>
</dbReference>